<dbReference type="AlphaFoldDB" id="A0AAN7PI02"/>
<feature type="region of interest" description="Disordered" evidence="1">
    <location>
        <begin position="121"/>
        <end position="142"/>
    </location>
</feature>
<evidence type="ECO:0000313" key="3">
    <source>
        <dbReference type="EMBL" id="KAK4886733.1"/>
    </source>
</evidence>
<keyword evidence="2" id="KW-0732">Signal</keyword>
<organism evidence="3 4">
    <name type="scientific">Aquatica leii</name>
    <dbReference type="NCBI Taxonomy" id="1421715"/>
    <lineage>
        <taxon>Eukaryota</taxon>
        <taxon>Metazoa</taxon>
        <taxon>Ecdysozoa</taxon>
        <taxon>Arthropoda</taxon>
        <taxon>Hexapoda</taxon>
        <taxon>Insecta</taxon>
        <taxon>Pterygota</taxon>
        <taxon>Neoptera</taxon>
        <taxon>Endopterygota</taxon>
        <taxon>Coleoptera</taxon>
        <taxon>Polyphaga</taxon>
        <taxon>Elateriformia</taxon>
        <taxon>Elateroidea</taxon>
        <taxon>Lampyridae</taxon>
        <taxon>Luciolinae</taxon>
        <taxon>Aquatica</taxon>
    </lineage>
</organism>
<gene>
    <name evidence="3" type="ORF">RN001_003004</name>
</gene>
<reference evidence="4" key="1">
    <citation type="submission" date="2023-01" db="EMBL/GenBank/DDBJ databases">
        <title>Key to firefly adult light organ development and bioluminescence: homeobox transcription factors regulate luciferase expression and transportation to peroxisome.</title>
        <authorList>
            <person name="Fu X."/>
        </authorList>
    </citation>
    <scope>NUCLEOTIDE SEQUENCE [LARGE SCALE GENOMIC DNA]</scope>
</reference>
<feature type="signal peptide" evidence="2">
    <location>
        <begin position="1"/>
        <end position="20"/>
    </location>
</feature>
<comment type="caution">
    <text evidence="3">The sequence shown here is derived from an EMBL/GenBank/DDBJ whole genome shotgun (WGS) entry which is preliminary data.</text>
</comment>
<evidence type="ECO:0000256" key="1">
    <source>
        <dbReference type="SAM" id="MobiDB-lite"/>
    </source>
</evidence>
<keyword evidence="4" id="KW-1185">Reference proteome</keyword>
<dbReference type="Proteomes" id="UP001353858">
    <property type="component" value="Unassembled WGS sequence"/>
</dbReference>
<proteinExistence type="predicted"/>
<protein>
    <submittedName>
        <fullName evidence="3">Uncharacterized protein</fullName>
    </submittedName>
</protein>
<name>A0AAN7PI02_9COLE</name>
<accession>A0AAN7PI02</accession>
<feature type="chain" id="PRO_5042961874" evidence="2">
    <location>
        <begin position="21"/>
        <end position="200"/>
    </location>
</feature>
<sequence>MIAAAFIVVGILAISAISKAGLVTHEYSNNQYPKATSYQNFHMEHFHAVPTYAKKEFKHLLENPISVGKSVSNVNIHHGDKHDHGYAVADNNYVVHENSFEKGDSANREPPQLLLNEEYSHSNTYDSDDNTQEVASEEHQELDQDQALLPQHVVQHPYKYNAIEYHGGSVGHGLGHYQPVMYVLQYQNQNDEKAVYEHQN</sequence>
<evidence type="ECO:0000313" key="4">
    <source>
        <dbReference type="Proteomes" id="UP001353858"/>
    </source>
</evidence>
<evidence type="ECO:0000256" key="2">
    <source>
        <dbReference type="SAM" id="SignalP"/>
    </source>
</evidence>
<dbReference type="EMBL" id="JARPUR010000001">
    <property type="protein sequence ID" value="KAK4886733.1"/>
    <property type="molecule type" value="Genomic_DNA"/>
</dbReference>